<dbReference type="PANTHER" id="PTHR12138">
    <property type="entry name" value="PRIMATE-EXPANDED PROTEIN FAMILY"/>
    <property type="match status" value="1"/>
</dbReference>
<sequence length="132" mass="14017">MLAGFGVQASSAYTISSTNNTGFGFCFLRQGLTLLPRLECSGKIAAHCSLDLLGSSDPPVSASQLAGPTRMCHYTQRIFKLFVESGSPYVAQAGLELLDSSHPPTSASQSVGIIGVSHHTWPKSMVLIRLHP</sequence>
<dbReference type="Ensembl" id="ENSMFAT00000089973.1">
    <property type="protein sequence ID" value="ENSMFAP00000048049.1"/>
    <property type="gene ID" value="ENSMFAG00000048793.1"/>
</dbReference>
<dbReference type="PRINTS" id="PR02045">
    <property type="entry name" value="F138DOMAIN"/>
</dbReference>
<keyword evidence="2" id="KW-1185">Reference proteome</keyword>
<reference evidence="1" key="2">
    <citation type="submission" date="2025-08" db="UniProtKB">
        <authorList>
            <consortium name="Ensembl"/>
        </authorList>
    </citation>
    <scope>IDENTIFICATION</scope>
</reference>
<reference evidence="1" key="3">
    <citation type="submission" date="2025-09" db="UniProtKB">
        <authorList>
            <consortium name="Ensembl"/>
        </authorList>
    </citation>
    <scope>IDENTIFICATION</scope>
</reference>
<dbReference type="Proteomes" id="UP000233100">
    <property type="component" value="Chromosome 20"/>
</dbReference>
<proteinExistence type="predicted"/>
<name>A0A7N9I9Y3_MACFA</name>
<dbReference type="PANTHER" id="PTHR12138:SF154">
    <property type="entry name" value="PROTEIN-SERINE_THREONINE PHOSPHATASE"/>
    <property type="match status" value="1"/>
</dbReference>
<organism evidence="1 2">
    <name type="scientific">Macaca fascicularis</name>
    <name type="common">Crab-eating macaque</name>
    <name type="synonym">Cynomolgus monkey</name>
    <dbReference type="NCBI Taxonomy" id="9541"/>
    <lineage>
        <taxon>Eukaryota</taxon>
        <taxon>Metazoa</taxon>
        <taxon>Chordata</taxon>
        <taxon>Craniata</taxon>
        <taxon>Vertebrata</taxon>
        <taxon>Euteleostomi</taxon>
        <taxon>Mammalia</taxon>
        <taxon>Eutheria</taxon>
        <taxon>Euarchontoglires</taxon>
        <taxon>Primates</taxon>
        <taxon>Haplorrhini</taxon>
        <taxon>Catarrhini</taxon>
        <taxon>Cercopithecidae</taxon>
        <taxon>Cercopithecinae</taxon>
        <taxon>Macaca</taxon>
    </lineage>
</organism>
<protein>
    <submittedName>
        <fullName evidence="1">Uncharacterized protein</fullName>
    </submittedName>
</protein>
<dbReference type="GeneTree" id="ENSGT00940000166143"/>
<reference evidence="1 2" key="1">
    <citation type="submission" date="2013-03" db="EMBL/GenBank/DDBJ databases">
        <authorList>
            <person name="Warren W."/>
            <person name="Wilson R.K."/>
        </authorList>
    </citation>
    <scope>NUCLEOTIDE SEQUENCE</scope>
</reference>
<evidence type="ECO:0000313" key="2">
    <source>
        <dbReference type="Proteomes" id="UP000233100"/>
    </source>
</evidence>
<dbReference type="AlphaFoldDB" id="A0A7N9I9Y3"/>
<accession>A0A7N9I9Y3</accession>
<evidence type="ECO:0000313" key="1">
    <source>
        <dbReference type="Ensembl" id="ENSMFAP00000048049.1"/>
    </source>
</evidence>